<evidence type="ECO:0000313" key="7">
    <source>
        <dbReference type="EMBL" id="KAG2172842.1"/>
    </source>
</evidence>
<keyword evidence="3" id="KW-0539">Nucleus</keyword>
<dbReference type="InterPro" id="IPR032460">
    <property type="entry name" value="Symplekin/Pta1_N"/>
</dbReference>
<comment type="subcellular location">
    <subcellularLocation>
        <location evidence="1">Nucleus</location>
    </subcellularLocation>
</comment>
<name>A0A8H7PF76_MORIS</name>
<dbReference type="Gene3D" id="1.25.10.10">
    <property type="entry name" value="Leucine-rich Repeat Variant"/>
    <property type="match status" value="1"/>
</dbReference>
<feature type="region of interest" description="Disordered" evidence="4">
    <location>
        <begin position="407"/>
        <end position="430"/>
    </location>
</feature>
<evidence type="ECO:0000256" key="1">
    <source>
        <dbReference type="ARBA" id="ARBA00004123"/>
    </source>
</evidence>
<organism evidence="7 8">
    <name type="scientific">Mortierella isabellina</name>
    <name type="common">Filamentous fungus</name>
    <name type="synonym">Umbelopsis isabellina</name>
    <dbReference type="NCBI Taxonomy" id="91625"/>
    <lineage>
        <taxon>Eukaryota</taxon>
        <taxon>Fungi</taxon>
        <taxon>Fungi incertae sedis</taxon>
        <taxon>Mucoromycota</taxon>
        <taxon>Mucoromycotina</taxon>
        <taxon>Umbelopsidomycetes</taxon>
        <taxon>Umbelopsidales</taxon>
        <taxon>Umbelopsidaceae</taxon>
        <taxon>Umbelopsis</taxon>
    </lineage>
</organism>
<feature type="region of interest" description="Disordered" evidence="4">
    <location>
        <begin position="278"/>
        <end position="324"/>
    </location>
</feature>
<dbReference type="GO" id="GO:0006397">
    <property type="term" value="P:mRNA processing"/>
    <property type="evidence" value="ECO:0007669"/>
    <property type="project" value="UniProtKB-KW"/>
</dbReference>
<evidence type="ECO:0000259" key="6">
    <source>
        <dbReference type="Pfam" id="PF12295"/>
    </source>
</evidence>
<feature type="compositionally biased region" description="Polar residues" evidence="4">
    <location>
        <begin position="762"/>
        <end position="784"/>
    </location>
</feature>
<dbReference type="Pfam" id="PF11935">
    <property type="entry name" value="SYMPK_PTA1_N"/>
    <property type="match status" value="1"/>
</dbReference>
<evidence type="ECO:0000313" key="8">
    <source>
        <dbReference type="Proteomes" id="UP000654370"/>
    </source>
</evidence>
<gene>
    <name evidence="7" type="ORF">INT43_000192</name>
</gene>
<dbReference type="EMBL" id="JAEPQZ010000016">
    <property type="protein sequence ID" value="KAG2172842.1"/>
    <property type="molecule type" value="Genomic_DNA"/>
</dbReference>
<dbReference type="InterPro" id="IPR016024">
    <property type="entry name" value="ARM-type_fold"/>
</dbReference>
<protein>
    <recommendedName>
        <fullName evidence="9">Symplekin</fullName>
    </recommendedName>
</protein>
<feature type="compositionally biased region" description="Polar residues" evidence="4">
    <location>
        <begin position="536"/>
        <end position="549"/>
    </location>
</feature>
<evidence type="ECO:0000256" key="2">
    <source>
        <dbReference type="ARBA" id="ARBA00022664"/>
    </source>
</evidence>
<dbReference type="InterPro" id="IPR021850">
    <property type="entry name" value="Symplekin/Pta1"/>
</dbReference>
<evidence type="ECO:0008006" key="9">
    <source>
        <dbReference type="Google" id="ProtNLM"/>
    </source>
</evidence>
<sequence>MSLHLHHEERHLRSLQDFESEVASDPTNAQVFATNDFLDVLSSLIKDSYDQTAETPDYDENYESEIELLKSAVRAFATVVPYVFSSVCQNEAETRLWQNVVVVKSTIMDSLVHHQNQGVRFAAIKCIQVFILMQSRKEVNSSSSSNDINISLIRTGHRLLNADELIEEANSMIKKMESLLKDPTMTGPTITAILNSIIPLMKRRPQFIPKLIPILVNWNRPPPSQLSSVQMRNVDKSVKLVFITLIRSEQLSSQRTELINAFGAAGGDAAAMFQSRSQKLKEKEMRERERRDSSEERRSGKRPVDDRSATSNEKRQRMGQESGSAVQLAGFDFNSLPLPMVAEFCLAILQNTSIETITERLPLVHQALSNGATRSATPVKSEPSHMVTPPQIVSARSPDMRGVKIEGREVSTPNNQGQTPEPDGIKSESSDYKTITTVGRNPLPSTQERVSQSFKMQPYALAAPAEFAKRQKMEMLKLAVQRILEAEKLSQQALPIIDPNEEEESSGQRQAAITFNSPLKTTWTLLVSKLIANSTRAGKSTPTNDSDGQLDSKMDVDDIDEDDPSSLEVDELRDMLLEFIIENLPQRQELAVQWLYEELRTDLKNASNTDYQPKYTHWLLKLITSAMPILQNNDRSLSKLLLDAPELNAEVVELLKADMDRRPDRYKATVLVLHDLALFRPPVRSQCLDVLLNCCTMQDKNKRAFAILDVRKWVPDHALSPVVEEFSIRTVRRLLEEPPEKVEPVVEPISEQDDTAAMEVSGDQQNGAQHDGTEQNGQVAQSTAAEWDEETVIPHLELYFALCSKKPELLNSLFDVYINTTPQVQRIIRQHITTLIRRIGMQSPKLLQIIGNFAPGGETLIIRFLVVLCDTVRPSPELVEVVKRVYQERNLDAKFLIPVISGFTKADIKQHMPKIVSLLNGTEAQRKIVRAVFSRIISDSGNVSAHMTPVELLVILHNTDQNVSPKQGIEAINICFSMTEEFTTEVISTVLQHLIDQPKIPLLYMVTLIRSVSEHPELVNLVLSLLQKLISKRIWTSPKLWEARSKINNCLTHFLKKTHPQSIKVVANLPKSQLMDVLTKVPSISNGLREFAERNGLMRVLVTMNEMGLIEEEQE</sequence>
<dbReference type="InterPro" id="IPR022075">
    <property type="entry name" value="Symplekin_C"/>
</dbReference>
<feature type="region of interest" description="Disordered" evidence="4">
    <location>
        <begin position="536"/>
        <end position="565"/>
    </location>
</feature>
<feature type="domain" description="Symplekin/Pta1 N-terminal" evidence="5">
    <location>
        <begin position="67"/>
        <end position="273"/>
    </location>
</feature>
<feature type="region of interest" description="Disordered" evidence="4">
    <location>
        <begin position="759"/>
        <end position="784"/>
    </location>
</feature>
<feature type="domain" description="Symplekin C-terminal" evidence="6">
    <location>
        <begin position="892"/>
        <end position="1080"/>
    </location>
</feature>
<dbReference type="OrthoDB" id="331600at2759"/>
<evidence type="ECO:0000256" key="4">
    <source>
        <dbReference type="SAM" id="MobiDB-lite"/>
    </source>
</evidence>
<keyword evidence="2" id="KW-0507">mRNA processing</keyword>
<feature type="compositionally biased region" description="Basic and acidic residues" evidence="4">
    <location>
        <begin position="279"/>
        <end position="318"/>
    </location>
</feature>
<reference evidence="7" key="1">
    <citation type="submission" date="2020-12" db="EMBL/GenBank/DDBJ databases">
        <title>Metabolic potential, ecology and presence of endohyphal bacteria is reflected in genomic diversity of Mucoromycotina.</title>
        <authorList>
            <person name="Muszewska A."/>
            <person name="Okrasinska A."/>
            <person name="Steczkiewicz K."/>
            <person name="Drgas O."/>
            <person name="Orlowska M."/>
            <person name="Perlinska-Lenart U."/>
            <person name="Aleksandrzak-Piekarczyk T."/>
            <person name="Szatraj K."/>
            <person name="Zielenkiewicz U."/>
            <person name="Pilsyk S."/>
            <person name="Malc E."/>
            <person name="Mieczkowski P."/>
            <person name="Kruszewska J.S."/>
            <person name="Biernat P."/>
            <person name="Pawlowska J."/>
        </authorList>
    </citation>
    <scope>NUCLEOTIDE SEQUENCE</scope>
    <source>
        <strain evidence="7">WA0000067209</strain>
    </source>
</reference>
<keyword evidence="8" id="KW-1185">Reference proteome</keyword>
<evidence type="ECO:0000256" key="3">
    <source>
        <dbReference type="ARBA" id="ARBA00023242"/>
    </source>
</evidence>
<proteinExistence type="predicted"/>
<dbReference type="GO" id="GO:0005847">
    <property type="term" value="C:mRNA cleavage and polyadenylation specificity factor complex"/>
    <property type="evidence" value="ECO:0007669"/>
    <property type="project" value="TreeGrafter"/>
</dbReference>
<dbReference type="SUPFAM" id="SSF48371">
    <property type="entry name" value="ARM repeat"/>
    <property type="match status" value="1"/>
</dbReference>
<dbReference type="InterPro" id="IPR011989">
    <property type="entry name" value="ARM-like"/>
</dbReference>
<dbReference type="Proteomes" id="UP000654370">
    <property type="component" value="Unassembled WGS sequence"/>
</dbReference>
<comment type="caution">
    <text evidence="7">The sequence shown here is derived from an EMBL/GenBank/DDBJ whole genome shotgun (WGS) entry which is preliminary data.</text>
</comment>
<accession>A0A8H7PF76</accession>
<dbReference type="PANTHER" id="PTHR15245:SF20">
    <property type="entry name" value="SYMPLEKIN"/>
    <property type="match status" value="1"/>
</dbReference>
<dbReference type="PANTHER" id="PTHR15245">
    <property type="entry name" value="SYMPLEKIN-RELATED"/>
    <property type="match status" value="1"/>
</dbReference>
<dbReference type="AlphaFoldDB" id="A0A8H7PF76"/>
<evidence type="ECO:0000259" key="5">
    <source>
        <dbReference type="Pfam" id="PF11935"/>
    </source>
</evidence>
<dbReference type="Pfam" id="PF12295">
    <property type="entry name" value="Symplekin_C"/>
    <property type="match status" value="1"/>
</dbReference>